<feature type="compositionally biased region" description="Basic and acidic residues" evidence="7">
    <location>
        <begin position="142"/>
        <end position="154"/>
    </location>
</feature>
<dbReference type="Pfam" id="PF12949">
    <property type="entry name" value="HeH"/>
    <property type="match status" value="1"/>
</dbReference>
<feature type="domain" description="HeH/LEM" evidence="10">
    <location>
        <begin position="13"/>
        <end position="47"/>
    </location>
</feature>
<keyword evidence="6" id="KW-0539">Nucleus</keyword>
<gene>
    <name evidence="11" type="ORF">BON22_0935</name>
</gene>
<dbReference type="OMA" id="FCEIPEE"/>
<evidence type="ECO:0000313" key="11">
    <source>
        <dbReference type="EMBL" id="ONH68615.1"/>
    </source>
</evidence>
<proteinExistence type="predicted"/>
<dbReference type="CDD" id="cd12935">
    <property type="entry name" value="LEM_like"/>
    <property type="match status" value="1"/>
</dbReference>
<evidence type="ECO:0000256" key="8">
    <source>
        <dbReference type="SAM" id="Phobius"/>
    </source>
</evidence>
<feature type="transmembrane region" description="Helical" evidence="8">
    <location>
        <begin position="787"/>
        <end position="807"/>
    </location>
</feature>
<dbReference type="GO" id="GO:0005637">
    <property type="term" value="C:nuclear inner membrane"/>
    <property type="evidence" value="ECO:0007669"/>
    <property type="project" value="UniProtKB-SubCell"/>
</dbReference>
<evidence type="ECO:0000259" key="9">
    <source>
        <dbReference type="Pfam" id="PF09402"/>
    </source>
</evidence>
<dbReference type="Gene3D" id="1.10.10.1180">
    <property type="entry name" value="MAN1, winged-helix domain"/>
    <property type="match status" value="1"/>
</dbReference>
<feature type="compositionally biased region" description="Basic and acidic residues" evidence="7">
    <location>
        <begin position="201"/>
        <end position="223"/>
    </location>
</feature>
<dbReference type="InterPro" id="IPR025856">
    <property type="entry name" value="HeH/LEM_domain"/>
</dbReference>
<evidence type="ECO:0000256" key="6">
    <source>
        <dbReference type="ARBA" id="ARBA00023242"/>
    </source>
</evidence>
<feature type="compositionally biased region" description="Acidic residues" evidence="7">
    <location>
        <begin position="441"/>
        <end position="450"/>
    </location>
</feature>
<evidence type="ECO:0000256" key="5">
    <source>
        <dbReference type="ARBA" id="ARBA00023136"/>
    </source>
</evidence>
<dbReference type="Pfam" id="PF09402">
    <property type="entry name" value="MSC"/>
    <property type="match status" value="1"/>
</dbReference>
<dbReference type="GO" id="GO:0071763">
    <property type="term" value="P:nuclear membrane organization"/>
    <property type="evidence" value="ECO:0007669"/>
    <property type="project" value="TreeGrafter"/>
</dbReference>
<name>A0A1V2LAH1_CYBFA</name>
<feature type="compositionally biased region" description="Basic and acidic residues" evidence="7">
    <location>
        <begin position="279"/>
        <end position="295"/>
    </location>
</feature>
<comment type="caution">
    <text evidence="11">The sequence shown here is derived from an EMBL/GenBank/DDBJ whole genome shotgun (WGS) entry which is preliminary data.</text>
</comment>
<reference evidence="12" key="1">
    <citation type="journal article" date="2017" name="Genome Announc.">
        <title>Genome sequences of Cyberlindnera fabianii 65, Pichia kudriavzevii 129, and Saccharomyces cerevisiae 131 isolated from fermented masau fruits in Zimbabwe.</title>
        <authorList>
            <person name="van Rijswijck I.M.H."/>
            <person name="Derks M.F.L."/>
            <person name="Abee T."/>
            <person name="de Ridder D."/>
            <person name="Smid E.J."/>
        </authorList>
    </citation>
    <scope>NUCLEOTIDE SEQUENCE [LARGE SCALE GENOMIC DNA]</scope>
    <source>
        <strain evidence="12">65</strain>
    </source>
</reference>
<dbReference type="GO" id="GO:0034399">
    <property type="term" value="C:nuclear periphery"/>
    <property type="evidence" value="ECO:0007669"/>
    <property type="project" value="TreeGrafter"/>
</dbReference>
<accession>A0A1V2LAH1</accession>
<dbReference type="AlphaFoldDB" id="A0A1V2LAH1"/>
<evidence type="ECO:0000256" key="3">
    <source>
        <dbReference type="ARBA" id="ARBA00022692"/>
    </source>
</evidence>
<feature type="compositionally biased region" description="Polar residues" evidence="7">
    <location>
        <begin position="729"/>
        <end position="738"/>
    </location>
</feature>
<dbReference type="STRING" id="36022.A0A1V2LAH1"/>
<comment type="subcellular location">
    <subcellularLocation>
        <location evidence="1">Nucleus inner membrane</location>
    </subcellularLocation>
</comment>
<feature type="region of interest" description="Disordered" evidence="7">
    <location>
        <begin position="412"/>
        <end position="466"/>
    </location>
</feature>
<dbReference type="GO" id="GO:0003682">
    <property type="term" value="F:chromatin binding"/>
    <property type="evidence" value="ECO:0007669"/>
    <property type="project" value="InterPro"/>
</dbReference>
<evidence type="ECO:0000313" key="12">
    <source>
        <dbReference type="Proteomes" id="UP000189513"/>
    </source>
</evidence>
<dbReference type="Proteomes" id="UP000189513">
    <property type="component" value="Unassembled WGS sequence"/>
</dbReference>
<keyword evidence="3 8" id="KW-0812">Transmembrane</keyword>
<dbReference type="PANTHER" id="PTHR47808">
    <property type="entry name" value="INNER NUCLEAR MEMBRANE PROTEIN HEH2-RELATED"/>
    <property type="match status" value="1"/>
</dbReference>
<feature type="domain" description="Man1/Src1-like C-terminal" evidence="9">
    <location>
        <begin position="532"/>
        <end position="901"/>
    </location>
</feature>
<protein>
    <submittedName>
        <fullName evidence="11">Inner nuclear membrane protein SRC1</fullName>
    </submittedName>
</protein>
<feature type="compositionally biased region" description="Basic residues" evidence="7">
    <location>
        <begin position="259"/>
        <end position="269"/>
    </location>
</feature>
<feature type="region of interest" description="Disordered" evidence="7">
    <location>
        <begin position="74"/>
        <end position="396"/>
    </location>
</feature>
<keyword evidence="2" id="KW-0597">Phosphoprotein</keyword>
<dbReference type="EMBL" id="MPUK01000002">
    <property type="protein sequence ID" value="ONH68615.1"/>
    <property type="molecule type" value="Genomic_DNA"/>
</dbReference>
<evidence type="ECO:0000256" key="7">
    <source>
        <dbReference type="SAM" id="MobiDB-lite"/>
    </source>
</evidence>
<feature type="compositionally biased region" description="Acidic residues" evidence="7">
    <location>
        <begin position="739"/>
        <end position="750"/>
    </location>
</feature>
<feature type="compositionally biased region" description="Basic residues" evidence="7">
    <location>
        <begin position="241"/>
        <end position="250"/>
    </location>
</feature>
<dbReference type="InterPro" id="IPR041885">
    <property type="entry name" value="MAN1_winged_helix_dom"/>
</dbReference>
<keyword evidence="4 8" id="KW-1133">Transmembrane helix</keyword>
<feature type="compositionally biased region" description="Polar residues" evidence="7">
    <location>
        <begin position="361"/>
        <end position="374"/>
    </location>
</feature>
<dbReference type="InterPro" id="IPR044780">
    <property type="entry name" value="Heh2/Src1"/>
</dbReference>
<keyword evidence="12" id="KW-1185">Reference proteome</keyword>
<evidence type="ECO:0000259" key="10">
    <source>
        <dbReference type="Pfam" id="PF12949"/>
    </source>
</evidence>
<sequence>MDEQEYLQPDFNPAKYKVAQLRGVLVQNDVTFPSGAKKQDLIDLFNEHVKPTAAKRLKTLNAVVPNHDDIEVVEKPKKAAKEKSTIEVTKKRKASSRATTADKSTPEPEGTSAPRRSPRKVSKSKTEEEDNSSDAKIGVLPDLKKTKSKVEKPSTRGRSPRRAASKSKTVLPPPPPPARDSDSTSDSDSDSDSSSDSDSDSDVKKEPFVKKSALKETDRDASFSHENVFQSPMPSSPPLAKAKKVIPKKRSAVESPVKSVKKTSVKPIRKTAFSSSPTQEKHTKSPSKKALEISKFEASSPDLGKGHGIFDSLPSDPPLPTDTSLKNYPPSSPKQEAPKSRTTKKTPVVKKLQAEEAETFITPNDGNASRITLASSPPPQTTPSKTPSVTRRSLVPDFSQFKVSTDFAKSISSRLSSTFTPEKKTEDPVSDEKVVDHELLDSDEEDDEDKETSRVNSTMNGGEDSSLLNLQNEIDSANDTVLREAEDATRLVNEVFTTEEVEAAEALDKREPLFTWYCLFDFVKQMTIFLGFVSVVVFGLWYREQRILVGYCGSEIYQPTFPNTENVYLNAAQDFLDSVKPECLPCPDNAICLPSMKIKCKQDYIAHEPWYKLYGLLPFSDYCLKDQEKENIINEVVSKSLDLLRTRNAGYKCGDGEDLEVGISSDELYDFFYRSKKNTISDSEFNALWEKVLKDLENDPEITVRQVVSPHTSYNSITNTRHQVHIARSDSSGSTTDDVPSDEDEEETDLPQEQRRKVIFRSTSQLKLSISCKFKKEIYERFAANKYYILIFTSVFVAIGAAYYAYLKRGERLSKVREISGVIITKLQKQQQNSIKDTTGLTNRYLSAIQLRDELLSTMTNSKKFQLWDSILAELERNSNIRSSTKEIHGEIVRVLEWIGE</sequence>
<keyword evidence="5 8" id="KW-0472">Membrane</keyword>
<evidence type="ECO:0000256" key="4">
    <source>
        <dbReference type="ARBA" id="ARBA00022989"/>
    </source>
</evidence>
<feature type="compositionally biased region" description="Basic and acidic residues" evidence="7">
    <location>
        <begin position="74"/>
        <end position="89"/>
    </location>
</feature>
<organism evidence="11 12">
    <name type="scientific">Cyberlindnera fabianii</name>
    <name type="common">Yeast</name>
    <name type="synonym">Hansenula fabianii</name>
    <dbReference type="NCBI Taxonomy" id="36022"/>
    <lineage>
        <taxon>Eukaryota</taxon>
        <taxon>Fungi</taxon>
        <taxon>Dikarya</taxon>
        <taxon>Ascomycota</taxon>
        <taxon>Saccharomycotina</taxon>
        <taxon>Saccharomycetes</taxon>
        <taxon>Phaffomycetales</taxon>
        <taxon>Phaffomycetaceae</taxon>
        <taxon>Cyberlindnera</taxon>
    </lineage>
</organism>
<dbReference type="PANTHER" id="PTHR47808:SF2">
    <property type="entry name" value="LEM DOMAIN-CONTAINING PROTEIN 2"/>
    <property type="match status" value="1"/>
</dbReference>
<feature type="compositionally biased region" description="Basic and acidic residues" evidence="7">
    <location>
        <begin position="421"/>
        <end position="440"/>
    </location>
</feature>
<dbReference type="VEuPathDB" id="FungiDB:BON22_0935"/>
<evidence type="ECO:0000256" key="1">
    <source>
        <dbReference type="ARBA" id="ARBA00004540"/>
    </source>
</evidence>
<evidence type="ECO:0000256" key="2">
    <source>
        <dbReference type="ARBA" id="ARBA00022553"/>
    </source>
</evidence>
<dbReference type="GO" id="GO:0005783">
    <property type="term" value="C:endoplasmic reticulum"/>
    <property type="evidence" value="ECO:0007669"/>
    <property type="project" value="TreeGrafter"/>
</dbReference>
<feature type="region of interest" description="Disordered" evidence="7">
    <location>
        <begin position="725"/>
        <end position="754"/>
    </location>
</feature>
<feature type="compositionally biased region" description="Acidic residues" evidence="7">
    <location>
        <begin position="183"/>
        <end position="200"/>
    </location>
</feature>
<dbReference type="InterPro" id="IPR018996">
    <property type="entry name" value="Man1/Src1-like_C"/>
</dbReference>
<feature type="compositionally biased region" description="Polar residues" evidence="7">
    <location>
        <begin position="224"/>
        <end position="233"/>
    </location>
</feature>